<keyword evidence="7" id="KW-1133">Transmembrane helix</keyword>
<evidence type="ECO:0000256" key="2">
    <source>
        <dbReference type="ARBA" id="ARBA00007695"/>
    </source>
</evidence>
<keyword evidence="12" id="KW-1185">Reference proteome</keyword>
<gene>
    <name evidence="11" type="ORF">MEPE_02051</name>
</gene>
<evidence type="ECO:0000256" key="5">
    <source>
        <dbReference type="ARBA" id="ARBA00022729"/>
    </source>
</evidence>
<keyword evidence="4" id="KW-0812">Transmembrane</keyword>
<organism evidence="11 12">
    <name type="scientific">Melanopsichium pennsylvanicum</name>
    <dbReference type="NCBI Taxonomy" id="63383"/>
    <lineage>
        <taxon>Eukaryota</taxon>
        <taxon>Fungi</taxon>
        <taxon>Dikarya</taxon>
        <taxon>Basidiomycota</taxon>
        <taxon>Ustilaginomycotina</taxon>
        <taxon>Ustilaginomycetes</taxon>
        <taxon>Ustilaginales</taxon>
        <taxon>Ustilaginaceae</taxon>
        <taxon>Melanopsichium</taxon>
    </lineage>
</organism>
<keyword evidence="6" id="KW-0256">Endoplasmic reticulum</keyword>
<name>A0AAJ4XJ69_9BASI</name>
<evidence type="ECO:0000256" key="9">
    <source>
        <dbReference type="SAM" id="MobiDB-lite"/>
    </source>
</evidence>
<protein>
    <recommendedName>
        <fullName evidence="3">ER membrane protein complex subunit 10</fullName>
    </recommendedName>
</protein>
<dbReference type="AlphaFoldDB" id="A0AAJ4XJ69"/>
<evidence type="ECO:0000256" key="1">
    <source>
        <dbReference type="ARBA" id="ARBA00004115"/>
    </source>
</evidence>
<keyword evidence="8" id="KW-0472">Membrane</keyword>
<keyword evidence="5 10" id="KW-0732">Signal</keyword>
<dbReference type="GO" id="GO:0005789">
    <property type="term" value="C:endoplasmic reticulum membrane"/>
    <property type="evidence" value="ECO:0007669"/>
    <property type="project" value="UniProtKB-SubCell"/>
</dbReference>
<evidence type="ECO:0000313" key="12">
    <source>
        <dbReference type="Proteomes" id="UP001294444"/>
    </source>
</evidence>
<dbReference type="PANTHER" id="PTHR21397">
    <property type="entry name" value="CHROMATIN COMPLEXES SUBUNIT BAP18-RELATED"/>
    <property type="match status" value="1"/>
</dbReference>
<evidence type="ECO:0000256" key="6">
    <source>
        <dbReference type="ARBA" id="ARBA00022824"/>
    </source>
</evidence>
<comment type="similarity">
    <text evidence="2">Belongs to the EMC10 family.</text>
</comment>
<dbReference type="Pfam" id="PF21203">
    <property type="entry name" value="ECM10"/>
    <property type="match status" value="1"/>
</dbReference>
<evidence type="ECO:0000256" key="3">
    <source>
        <dbReference type="ARBA" id="ARBA00020105"/>
    </source>
</evidence>
<feature type="chain" id="PRO_5042609205" description="ER membrane protein complex subunit 10" evidence="10">
    <location>
        <begin position="23"/>
        <end position="307"/>
    </location>
</feature>
<evidence type="ECO:0000313" key="11">
    <source>
        <dbReference type="EMBL" id="SNX83344.1"/>
    </source>
</evidence>
<evidence type="ECO:0000256" key="10">
    <source>
        <dbReference type="SAM" id="SignalP"/>
    </source>
</evidence>
<comment type="subcellular location">
    <subcellularLocation>
        <location evidence="1">Endoplasmic reticulum membrane</location>
        <topology evidence="1">Single-pass type I membrane protein</topology>
    </subcellularLocation>
</comment>
<sequence>MRATIPVLAAAAALGLPTLASAEVYNLLHRISTFTTTPEWEVRGTFSLPYAPISNTTGTNGSLESGNLINTLTSVQIESLLTAAQADDAAEKWYQIAIIPVASKIEEVRFETSVKLCHLRQSHSKLPTIDDEVSLTTRKITTNPVCSSSSCKDGSEVIITGLSYRILDITLDTHSCPIQTSFKIAKVLEDAKKKRQRQLSRRSNRGKKSVSPSSSLEVGLEFNTKFSLKQSGKVTKPTLKQALPTNEDGTVQIAPVEKSFLQKYWMYLIPVFILFIIPPGDDDRKEGAEAHASSDHVGIGKGMKKLN</sequence>
<reference evidence="11" key="1">
    <citation type="submission" date="2023-10" db="EMBL/GenBank/DDBJ databases">
        <authorList>
            <person name="Guldener U."/>
        </authorList>
    </citation>
    <scope>NUCLEOTIDE SEQUENCE</scope>
    <source>
        <strain evidence="11">Mp4</strain>
    </source>
</reference>
<dbReference type="PANTHER" id="PTHR21397:SF4">
    <property type="entry name" value="ER MEMBRANE PROTEIN COMPLEX SUBUNIT 10"/>
    <property type="match status" value="1"/>
</dbReference>
<dbReference type="CDD" id="cd22209">
    <property type="entry name" value="EMC10"/>
    <property type="match status" value="1"/>
</dbReference>
<evidence type="ECO:0000256" key="7">
    <source>
        <dbReference type="ARBA" id="ARBA00022989"/>
    </source>
</evidence>
<evidence type="ECO:0000256" key="8">
    <source>
        <dbReference type="ARBA" id="ARBA00023136"/>
    </source>
</evidence>
<dbReference type="EMBL" id="OAPG01000003">
    <property type="protein sequence ID" value="SNX83344.1"/>
    <property type="molecule type" value="Genomic_DNA"/>
</dbReference>
<evidence type="ECO:0000256" key="4">
    <source>
        <dbReference type="ARBA" id="ARBA00022692"/>
    </source>
</evidence>
<feature type="region of interest" description="Disordered" evidence="9">
    <location>
        <begin position="284"/>
        <end position="307"/>
    </location>
</feature>
<comment type="caution">
    <text evidence="11">The sequence shown here is derived from an EMBL/GenBank/DDBJ whole genome shotgun (WGS) entry which is preliminary data.</text>
</comment>
<feature type="compositionally biased region" description="Basic and acidic residues" evidence="9">
    <location>
        <begin position="284"/>
        <end position="294"/>
    </location>
</feature>
<feature type="signal peptide" evidence="10">
    <location>
        <begin position="1"/>
        <end position="22"/>
    </location>
</feature>
<dbReference type="Proteomes" id="UP001294444">
    <property type="component" value="Unassembled WGS sequence"/>
</dbReference>
<proteinExistence type="inferred from homology"/>
<accession>A0AAJ4XJ69</accession>